<sequence>MLALSSFSSSSNLFLSNRKMWPFEELSEQNCIDKVAAEKNCESPLFDLHFTPMEVDDKSMPSTIVAVDDLLESRRLNHNASERDRRKKINHLFSSLRSVLPPHDQGKRLSNPATVSVALKYIPNLQKQVEELVEKKRQLMFSMTTRRHEESSSCLLTVSTNSLGEREVVVQIISTYHGIPLSCILLGLHEDGLHPLNISSSLSFGGRIICHLHLQVEKERKQMESKILNDKVLRLYDNINYLQTFFDNKKY</sequence>
<evidence type="ECO:0000256" key="1">
    <source>
        <dbReference type="ARBA" id="ARBA00004123"/>
    </source>
</evidence>
<dbReference type="EMBL" id="OZ021738">
    <property type="protein sequence ID" value="CAK9319598.1"/>
    <property type="molecule type" value="Genomic_DNA"/>
</dbReference>
<dbReference type="Pfam" id="PF00010">
    <property type="entry name" value="HLH"/>
    <property type="match status" value="1"/>
</dbReference>
<proteinExistence type="predicted"/>
<reference evidence="7 8" key="1">
    <citation type="submission" date="2024-03" db="EMBL/GenBank/DDBJ databases">
        <authorList>
            <person name="Gkanogiannis A."/>
            <person name="Becerra Lopez-Lavalle L."/>
        </authorList>
    </citation>
    <scope>NUCLEOTIDE SEQUENCE [LARGE SCALE GENOMIC DNA]</scope>
</reference>
<keyword evidence="4" id="KW-0804">Transcription</keyword>
<comment type="subcellular location">
    <subcellularLocation>
        <location evidence="1">Nucleus</location>
    </subcellularLocation>
</comment>
<dbReference type="PROSITE" id="PS50888">
    <property type="entry name" value="BHLH"/>
    <property type="match status" value="1"/>
</dbReference>
<dbReference type="CDD" id="cd18914">
    <property type="entry name" value="bHLH_AtORG2_like"/>
    <property type="match status" value="1"/>
</dbReference>
<protein>
    <recommendedName>
        <fullName evidence="6">BHLH domain-containing protein</fullName>
    </recommendedName>
</protein>
<evidence type="ECO:0000259" key="6">
    <source>
        <dbReference type="PROSITE" id="PS50888"/>
    </source>
</evidence>
<dbReference type="InterPro" id="IPR036638">
    <property type="entry name" value="HLH_DNA-bd_sf"/>
</dbReference>
<evidence type="ECO:0000256" key="4">
    <source>
        <dbReference type="ARBA" id="ARBA00023163"/>
    </source>
</evidence>
<evidence type="ECO:0000313" key="7">
    <source>
        <dbReference type="EMBL" id="CAK9319598.1"/>
    </source>
</evidence>
<evidence type="ECO:0000313" key="8">
    <source>
        <dbReference type="Proteomes" id="UP001642487"/>
    </source>
</evidence>
<dbReference type="SMART" id="SM00353">
    <property type="entry name" value="HLH"/>
    <property type="match status" value="1"/>
</dbReference>
<keyword evidence="2" id="KW-0805">Transcription regulation</keyword>
<organism evidence="7 8">
    <name type="scientific">Citrullus colocynthis</name>
    <name type="common">colocynth</name>
    <dbReference type="NCBI Taxonomy" id="252529"/>
    <lineage>
        <taxon>Eukaryota</taxon>
        <taxon>Viridiplantae</taxon>
        <taxon>Streptophyta</taxon>
        <taxon>Embryophyta</taxon>
        <taxon>Tracheophyta</taxon>
        <taxon>Spermatophyta</taxon>
        <taxon>Magnoliopsida</taxon>
        <taxon>eudicotyledons</taxon>
        <taxon>Gunneridae</taxon>
        <taxon>Pentapetalae</taxon>
        <taxon>rosids</taxon>
        <taxon>fabids</taxon>
        <taxon>Cucurbitales</taxon>
        <taxon>Cucurbitaceae</taxon>
        <taxon>Benincaseae</taxon>
        <taxon>Citrullus</taxon>
    </lineage>
</organism>
<gene>
    <name evidence="7" type="ORF">CITCOLO1_LOCUS11610</name>
</gene>
<dbReference type="InterPro" id="IPR015660">
    <property type="entry name" value="MASH1/Ascl1a-like"/>
</dbReference>
<dbReference type="Gene3D" id="4.10.280.10">
    <property type="entry name" value="Helix-loop-helix DNA-binding domain"/>
    <property type="match status" value="1"/>
</dbReference>
<accession>A0ABP0YKK2</accession>
<keyword evidence="5" id="KW-0539">Nucleus</keyword>
<dbReference type="PANTHER" id="PTHR13935">
    <property type="entry name" value="ACHAETE-SCUTE TRANSCRIPTION FACTOR-RELATED"/>
    <property type="match status" value="1"/>
</dbReference>
<evidence type="ECO:0000256" key="2">
    <source>
        <dbReference type="ARBA" id="ARBA00023015"/>
    </source>
</evidence>
<dbReference type="InterPro" id="IPR011598">
    <property type="entry name" value="bHLH_dom"/>
</dbReference>
<dbReference type="PANTHER" id="PTHR13935:SF41">
    <property type="entry name" value="TRANSCRIPTION FACTOR ORG2-RELATED"/>
    <property type="match status" value="1"/>
</dbReference>
<keyword evidence="8" id="KW-1185">Reference proteome</keyword>
<dbReference type="SUPFAM" id="SSF47459">
    <property type="entry name" value="HLH, helix-loop-helix DNA-binding domain"/>
    <property type="match status" value="1"/>
</dbReference>
<feature type="domain" description="BHLH" evidence="6">
    <location>
        <begin position="73"/>
        <end position="125"/>
    </location>
</feature>
<name>A0ABP0YKK2_9ROSI</name>
<dbReference type="Proteomes" id="UP001642487">
    <property type="component" value="Chromosome 4"/>
</dbReference>
<keyword evidence="3" id="KW-0238">DNA-binding</keyword>
<evidence type="ECO:0000256" key="3">
    <source>
        <dbReference type="ARBA" id="ARBA00023125"/>
    </source>
</evidence>
<evidence type="ECO:0000256" key="5">
    <source>
        <dbReference type="ARBA" id="ARBA00023242"/>
    </source>
</evidence>